<dbReference type="SUPFAM" id="SSF82708">
    <property type="entry name" value="R3H domain"/>
    <property type="match status" value="1"/>
</dbReference>
<dbReference type="RefSeq" id="XP_064850438.1">
    <property type="nucleotide sequence ID" value="XM_064994366.1"/>
</dbReference>
<feature type="domain" description="R3H" evidence="3">
    <location>
        <begin position="42"/>
        <end position="104"/>
    </location>
</feature>
<feature type="compositionally biased region" description="Low complexity" evidence="2">
    <location>
        <begin position="493"/>
        <end position="510"/>
    </location>
</feature>
<feature type="compositionally biased region" description="Low complexity" evidence="2">
    <location>
        <begin position="231"/>
        <end position="247"/>
    </location>
</feature>
<dbReference type="GO" id="GO:0003676">
    <property type="term" value="F:nucleic acid binding"/>
    <property type="evidence" value="ECO:0007669"/>
    <property type="project" value="UniProtKB-UniRule"/>
</dbReference>
<dbReference type="PROSITE" id="PS51061">
    <property type="entry name" value="R3H"/>
    <property type="match status" value="1"/>
</dbReference>
<keyword evidence="1" id="KW-0597">Phosphoprotein</keyword>
<sequence>MVEGLPAIPVTSNSEATPEMELAKQYNVSKSLFGALFNTKDRQFVLKLESSLLDFIESNVNSYKLSPMNSYFRLLTHQIAEYHGLRHILSNDGASVVVFKTFTPPNQLNITGDEDKLIAGEDAAQEANKSEGSEDESKKKEVSNKEDGTEKIEKSAPKPRLADIPIPNGVLSKKIHPGYKNQNNYTYQRNANGTYRNNQQIYVNGYNRYYNEKAMDASPEDQADEQNSDTINSQVNSSSSSINLQNVKIMKRNGQEKYIANDKNGESKEMSDLNSSVEELSLNSDKTADSKITELQHERASKEELYKKAKERIYSEQNDEGDQAEDGEEDGEGDEEEEGDNSDQKQNTFKPEYKKQYQPRHYNSRNYYHNNHYQKYNQGYNGYIDNKNNFNNYMPQRPMMNAPMYPQMSPPSQHSPYLPNQQLPMNAYYASMATQGHLPPPHPSHPQFMGQPMKYQYSQPPPQMYSPIPPNMAYYGGGPVMMNNNQGRRFNKNSRNYNNNNGSGNGFNNSDKVDDGNKK</sequence>
<feature type="region of interest" description="Disordered" evidence="2">
    <location>
        <begin position="479"/>
        <end position="519"/>
    </location>
</feature>
<dbReference type="InterPro" id="IPR051937">
    <property type="entry name" value="R3H_domain_containing"/>
</dbReference>
<dbReference type="Gene3D" id="3.30.1370.50">
    <property type="entry name" value="R3H-like domain"/>
    <property type="match status" value="1"/>
</dbReference>
<feature type="region of interest" description="Disordered" evidence="2">
    <location>
        <begin position="123"/>
        <end position="192"/>
    </location>
</feature>
<dbReference type="EMBL" id="BTFZ01000001">
    <property type="protein sequence ID" value="GMM33438.1"/>
    <property type="molecule type" value="Genomic_DNA"/>
</dbReference>
<dbReference type="InterPro" id="IPR036867">
    <property type="entry name" value="R3H_dom_sf"/>
</dbReference>
<evidence type="ECO:0000313" key="5">
    <source>
        <dbReference type="Proteomes" id="UP001360560"/>
    </source>
</evidence>
<feature type="compositionally biased region" description="Basic and acidic residues" evidence="2">
    <location>
        <begin position="286"/>
        <end position="314"/>
    </location>
</feature>
<dbReference type="GeneID" id="90071417"/>
<dbReference type="PANTHER" id="PTHR15672:SF8">
    <property type="entry name" value="PROTEIN ENCORE"/>
    <property type="match status" value="1"/>
</dbReference>
<evidence type="ECO:0000256" key="2">
    <source>
        <dbReference type="SAM" id="MobiDB-lite"/>
    </source>
</evidence>
<dbReference type="AlphaFoldDB" id="A0AAV5QF29"/>
<dbReference type="Pfam" id="PF01424">
    <property type="entry name" value="R3H"/>
    <property type="match status" value="1"/>
</dbReference>
<gene>
    <name evidence="4" type="ORF">DASC09_007630</name>
</gene>
<organism evidence="4 5">
    <name type="scientific">Saccharomycopsis crataegensis</name>
    <dbReference type="NCBI Taxonomy" id="43959"/>
    <lineage>
        <taxon>Eukaryota</taxon>
        <taxon>Fungi</taxon>
        <taxon>Dikarya</taxon>
        <taxon>Ascomycota</taxon>
        <taxon>Saccharomycotina</taxon>
        <taxon>Saccharomycetes</taxon>
        <taxon>Saccharomycopsidaceae</taxon>
        <taxon>Saccharomycopsis</taxon>
    </lineage>
</organism>
<feature type="compositionally biased region" description="Acidic residues" evidence="2">
    <location>
        <begin position="218"/>
        <end position="227"/>
    </location>
</feature>
<feature type="region of interest" description="Disordered" evidence="2">
    <location>
        <begin position="216"/>
        <end position="360"/>
    </location>
</feature>
<evidence type="ECO:0000313" key="4">
    <source>
        <dbReference type="EMBL" id="GMM33438.1"/>
    </source>
</evidence>
<accession>A0AAV5QF29</accession>
<dbReference type="GO" id="GO:0006012">
    <property type="term" value="P:galactose metabolic process"/>
    <property type="evidence" value="ECO:0007669"/>
    <property type="project" value="TreeGrafter"/>
</dbReference>
<evidence type="ECO:0000256" key="1">
    <source>
        <dbReference type="ARBA" id="ARBA00022553"/>
    </source>
</evidence>
<dbReference type="CDD" id="cd02642">
    <property type="entry name" value="R3H_encore_like"/>
    <property type="match status" value="1"/>
</dbReference>
<feature type="compositionally biased region" description="Basic and acidic residues" evidence="2">
    <location>
        <begin position="253"/>
        <end position="271"/>
    </location>
</feature>
<feature type="compositionally biased region" description="Acidic residues" evidence="2">
    <location>
        <begin position="317"/>
        <end position="341"/>
    </location>
</feature>
<keyword evidence="5" id="KW-1185">Reference proteome</keyword>
<reference evidence="4 5" key="1">
    <citation type="journal article" date="2023" name="Elife">
        <title>Identification of key yeast species and microbe-microbe interactions impacting larval growth of Drosophila in the wild.</title>
        <authorList>
            <person name="Mure A."/>
            <person name="Sugiura Y."/>
            <person name="Maeda R."/>
            <person name="Honda K."/>
            <person name="Sakurai N."/>
            <person name="Takahashi Y."/>
            <person name="Watada M."/>
            <person name="Katoh T."/>
            <person name="Gotoh A."/>
            <person name="Gotoh Y."/>
            <person name="Taniguchi I."/>
            <person name="Nakamura K."/>
            <person name="Hayashi T."/>
            <person name="Katayama T."/>
            <person name="Uemura T."/>
            <person name="Hattori Y."/>
        </authorList>
    </citation>
    <scope>NUCLEOTIDE SEQUENCE [LARGE SCALE GENOMIC DNA]</scope>
    <source>
        <strain evidence="4 5">SC-9</strain>
    </source>
</reference>
<dbReference type="Proteomes" id="UP001360560">
    <property type="component" value="Unassembled WGS sequence"/>
</dbReference>
<feature type="compositionally biased region" description="Basic and acidic residues" evidence="2">
    <location>
        <begin position="128"/>
        <end position="156"/>
    </location>
</feature>
<name>A0AAV5QF29_9ASCO</name>
<feature type="compositionally biased region" description="Polar residues" evidence="2">
    <location>
        <begin position="180"/>
        <end position="192"/>
    </location>
</feature>
<feature type="compositionally biased region" description="Low complexity" evidence="2">
    <location>
        <begin position="272"/>
        <end position="285"/>
    </location>
</feature>
<dbReference type="SMART" id="SM00393">
    <property type="entry name" value="R3H"/>
    <property type="match status" value="1"/>
</dbReference>
<dbReference type="PANTHER" id="PTHR15672">
    <property type="entry name" value="CAMP-REGULATED PHOSPHOPROTEIN 21 RELATED R3H DOMAIN CONTAINING PROTEIN"/>
    <property type="match status" value="1"/>
</dbReference>
<dbReference type="InterPro" id="IPR001374">
    <property type="entry name" value="R3H_dom"/>
</dbReference>
<proteinExistence type="predicted"/>
<protein>
    <submittedName>
        <fullName evidence="4">Rbs1 protein</fullName>
    </submittedName>
</protein>
<evidence type="ECO:0000259" key="3">
    <source>
        <dbReference type="PROSITE" id="PS51061"/>
    </source>
</evidence>
<comment type="caution">
    <text evidence="4">The sequence shown here is derived from an EMBL/GenBank/DDBJ whole genome shotgun (WGS) entry which is preliminary data.</text>
</comment>